<evidence type="ECO:0000256" key="3">
    <source>
        <dbReference type="ARBA" id="ARBA00022801"/>
    </source>
</evidence>
<dbReference type="SMART" id="SM00478">
    <property type="entry name" value="ENDO3c"/>
    <property type="match status" value="1"/>
</dbReference>
<dbReference type="PANTHER" id="PTHR43286:SF1">
    <property type="entry name" value="ENDONUCLEASE III-LIKE PROTEIN 1"/>
    <property type="match status" value="1"/>
</dbReference>
<dbReference type="InterPro" id="IPR011257">
    <property type="entry name" value="DNA_glycosylase"/>
</dbReference>
<dbReference type="Proteomes" id="UP000660262">
    <property type="component" value="Unassembled WGS sequence"/>
</dbReference>
<dbReference type="EMBL" id="BNJQ01000008">
    <property type="protein sequence ID" value="GHP04834.1"/>
    <property type="molecule type" value="Genomic_DNA"/>
</dbReference>
<dbReference type="InterPro" id="IPR023170">
    <property type="entry name" value="HhH_base_excis_C"/>
</dbReference>
<keyword evidence="4" id="KW-0234">DNA repair</keyword>
<dbReference type="InterPro" id="IPR003265">
    <property type="entry name" value="HhH-GPD_domain"/>
</dbReference>
<accession>A0A830HCP1</accession>
<evidence type="ECO:0000313" key="10">
    <source>
        <dbReference type="Proteomes" id="UP000660262"/>
    </source>
</evidence>
<gene>
    <name evidence="9" type="ORF">PPROV_000358600</name>
</gene>
<keyword evidence="2" id="KW-0227">DNA damage</keyword>
<feature type="domain" description="HhH-GPD" evidence="8">
    <location>
        <begin position="233"/>
        <end position="386"/>
    </location>
</feature>
<protein>
    <submittedName>
        <fullName evidence="9">Endonuclease III-like protein 1</fullName>
    </submittedName>
</protein>
<name>A0A830HCP1_9CHLO</name>
<dbReference type="GO" id="GO:0006285">
    <property type="term" value="P:base-excision repair, AP site formation"/>
    <property type="evidence" value="ECO:0007669"/>
    <property type="project" value="TreeGrafter"/>
</dbReference>
<evidence type="ECO:0000256" key="1">
    <source>
        <dbReference type="ARBA" id="ARBA00008343"/>
    </source>
</evidence>
<organism evidence="9 10">
    <name type="scientific">Pycnococcus provasolii</name>
    <dbReference type="NCBI Taxonomy" id="41880"/>
    <lineage>
        <taxon>Eukaryota</taxon>
        <taxon>Viridiplantae</taxon>
        <taxon>Chlorophyta</taxon>
        <taxon>Pseudoscourfieldiophyceae</taxon>
        <taxon>Pseudoscourfieldiales</taxon>
        <taxon>Pycnococcaceae</taxon>
        <taxon>Pycnococcus</taxon>
    </lineage>
</organism>
<dbReference type="GO" id="GO:0006289">
    <property type="term" value="P:nucleotide-excision repair"/>
    <property type="evidence" value="ECO:0007669"/>
    <property type="project" value="TreeGrafter"/>
</dbReference>
<evidence type="ECO:0000256" key="2">
    <source>
        <dbReference type="ARBA" id="ARBA00022763"/>
    </source>
</evidence>
<keyword evidence="6" id="KW-0326">Glycosidase</keyword>
<sequence>MLRCSPSQGLSRHVSIRGVKKALLSIRVSGVPAVGGVGLRCSHSYSHSYSHSHLKRSSSFRSLRSLCVSSASSSSHFQIFSLVFVPKMGQALKSSSAAALSALRSTRKSGDAGTSPADNQTSASPTRKKRRGDDASTDKGKEAPPTPKTPTSKAKSATSPAAKRAKTASPAKSPKSPPPSTTPPNGWREILDIIRQLRETRDAAVDTMGCERLADPEASIDTQNFQTLISLMLSSQTKDEVNAAAMARLREHNGCTASMLAKMESETLNSLIRTVGFHNNKTKYLLKASQRIVEEFDGRVPEDLDTLLTFDGVGPKMAIIYLNVTREEGTDAVGIGVDTHVHRISQQLGWVPESKDPEKTRRHLEAWMPHSHWSEINVLMVGLGQQVQASGGLVVATRAIALAAKRRGAADEALKPVRLALTLGVKPATIAQAFADAPASLSRRPGIVERLSEWGVKVV</sequence>
<comment type="caution">
    <text evidence="9">The sequence shown here is derived from an EMBL/GenBank/DDBJ whole genome shotgun (WGS) entry which is preliminary data.</text>
</comment>
<dbReference type="SUPFAM" id="SSF48150">
    <property type="entry name" value="DNA-glycosylase"/>
    <property type="match status" value="1"/>
</dbReference>
<feature type="compositionally biased region" description="Basic and acidic residues" evidence="7">
    <location>
        <begin position="131"/>
        <end position="142"/>
    </location>
</feature>
<evidence type="ECO:0000256" key="7">
    <source>
        <dbReference type="SAM" id="MobiDB-lite"/>
    </source>
</evidence>
<dbReference type="GO" id="GO:0000703">
    <property type="term" value="F:oxidized pyrimidine nucleobase lesion DNA N-glycosylase activity"/>
    <property type="evidence" value="ECO:0007669"/>
    <property type="project" value="UniProtKB-ARBA"/>
</dbReference>
<dbReference type="Gene3D" id="1.10.1670.10">
    <property type="entry name" value="Helix-hairpin-Helix base-excision DNA repair enzymes (C-terminal)"/>
    <property type="match status" value="1"/>
</dbReference>
<keyword evidence="3" id="KW-0378">Hydrolase</keyword>
<dbReference type="Pfam" id="PF00730">
    <property type="entry name" value="HhH-GPD"/>
    <property type="match status" value="1"/>
</dbReference>
<evidence type="ECO:0000256" key="5">
    <source>
        <dbReference type="ARBA" id="ARBA00023239"/>
    </source>
</evidence>
<dbReference type="CDD" id="cd00056">
    <property type="entry name" value="ENDO3c"/>
    <property type="match status" value="1"/>
</dbReference>
<keyword evidence="9" id="KW-0255">Endonuclease</keyword>
<feature type="compositionally biased region" description="Low complexity" evidence="7">
    <location>
        <begin position="149"/>
        <end position="174"/>
    </location>
</feature>
<keyword evidence="9" id="KW-0540">Nuclease</keyword>
<dbReference type="AlphaFoldDB" id="A0A830HCP1"/>
<feature type="region of interest" description="Disordered" evidence="7">
    <location>
        <begin position="106"/>
        <end position="187"/>
    </location>
</feature>
<evidence type="ECO:0000259" key="8">
    <source>
        <dbReference type="SMART" id="SM00478"/>
    </source>
</evidence>
<keyword evidence="5" id="KW-0456">Lyase</keyword>
<evidence type="ECO:0000256" key="6">
    <source>
        <dbReference type="ARBA" id="ARBA00023295"/>
    </source>
</evidence>
<reference evidence="9" key="1">
    <citation type="submission" date="2020-10" db="EMBL/GenBank/DDBJ databases">
        <title>Unveiling of a novel bifunctional photoreceptor, Dualchrome1, isolated from a cosmopolitan green alga.</title>
        <authorList>
            <person name="Suzuki S."/>
            <person name="Kawachi M."/>
        </authorList>
    </citation>
    <scope>NUCLEOTIDE SEQUENCE</scope>
    <source>
        <strain evidence="9">NIES 2893</strain>
    </source>
</reference>
<evidence type="ECO:0000256" key="4">
    <source>
        <dbReference type="ARBA" id="ARBA00023204"/>
    </source>
</evidence>
<dbReference type="FunFam" id="1.10.340.30:FF:000001">
    <property type="entry name" value="Endonuclease III"/>
    <property type="match status" value="1"/>
</dbReference>
<dbReference type="Gene3D" id="1.10.340.30">
    <property type="entry name" value="Hypothetical protein, domain 2"/>
    <property type="match status" value="1"/>
</dbReference>
<dbReference type="GO" id="GO:0016829">
    <property type="term" value="F:lyase activity"/>
    <property type="evidence" value="ECO:0007669"/>
    <property type="project" value="UniProtKB-KW"/>
</dbReference>
<evidence type="ECO:0000313" key="9">
    <source>
        <dbReference type="EMBL" id="GHP04834.1"/>
    </source>
</evidence>
<keyword evidence="10" id="KW-1185">Reference proteome</keyword>
<dbReference type="GO" id="GO:0003906">
    <property type="term" value="F:DNA-(apurinic or apyrimidinic site) endonuclease activity"/>
    <property type="evidence" value="ECO:0007669"/>
    <property type="project" value="TreeGrafter"/>
</dbReference>
<dbReference type="OrthoDB" id="2099276at2759"/>
<feature type="compositionally biased region" description="Polar residues" evidence="7">
    <location>
        <begin position="116"/>
        <end position="125"/>
    </location>
</feature>
<comment type="similarity">
    <text evidence="1">Belongs to the Nth/MutY family.</text>
</comment>
<dbReference type="GO" id="GO:0005634">
    <property type="term" value="C:nucleus"/>
    <property type="evidence" value="ECO:0007669"/>
    <property type="project" value="TreeGrafter"/>
</dbReference>
<dbReference type="PANTHER" id="PTHR43286">
    <property type="entry name" value="ENDONUCLEASE III-LIKE PROTEIN 1"/>
    <property type="match status" value="1"/>
</dbReference>
<proteinExistence type="inferred from homology"/>